<evidence type="ECO:0000256" key="2">
    <source>
        <dbReference type="ARBA" id="ARBA00022801"/>
    </source>
</evidence>
<keyword evidence="4" id="KW-0812">Transmembrane</keyword>
<feature type="compositionally biased region" description="Basic and acidic residues" evidence="3">
    <location>
        <begin position="29"/>
        <end position="41"/>
    </location>
</feature>
<feature type="compositionally biased region" description="Basic and acidic residues" evidence="3">
    <location>
        <begin position="1"/>
        <end position="20"/>
    </location>
</feature>
<dbReference type="PROSITE" id="PS51677">
    <property type="entry name" value="NODB"/>
    <property type="match status" value="1"/>
</dbReference>
<dbReference type="AlphaFoldDB" id="A0A6I2GQI7"/>
<dbReference type="Gene3D" id="3.20.20.370">
    <property type="entry name" value="Glycoside hydrolase/deacetylase"/>
    <property type="match status" value="1"/>
</dbReference>
<dbReference type="GO" id="GO:0016020">
    <property type="term" value="C:membrane"/>
    <property type="evidence" value="ECO:0007669"/>
    <property type="project" value="TreeGrafter"/>
</dbReference>
<dbReference type="Pfam" id="PF01522">
    <property type="entry name" value="Polysacc_deac_1"/>
    <property type="match status" value="1"/>
</dbReference>
<evidence type="ECO:0000313" key="6">
    <source>
        <dbReference type="EMBL" id="MRI85705.1"/>
    </source>
</evidence>
<evidence type="ECO:0000256" key="3">
    <source>
        <dbReference type="SAM" id="MobiDB-lite"/>
    </source>
</evidence>
<organism evidence="6 7">
    <name type="scientific">Fundicoccus ignavus</name>
    <dbReference type="NCBI Taxonomy" id="2664442"/>
    <lineage>
        <taxon>Bacteria</taxon>
        <taxon>Bacillati</taxon>
        <taxon>Bacillota</taxon>
        <taxon>Bacilli</taxon>
        <taxon>Lactobacillales</taxon>
        <taxon>Aerococcaceae</taxon>
        <taxon>Fundicoccus</taxon>
    </lineage>
</organism>
<feature type="transmembrane region" description="Helical" evidence="4">
    <location>
        <begin position="74"/>
        <end position="92"/>
    </location>
</feature>
<dbReference type="PANTHER" id="PTHR10587:SF133">
    <property type="entry name" value="CHITIN DEACETYLASE 1-RELATED"/>
    <property type="match status" value="1"/>
</dbReference>
<dbReference type="CDD" id="cd10917">
    <property type="entry name" value="CE4_NodB_like_6s_7s"/>
    <property type="match status" value="1"/>
</dbReference>
<reference evidence="6 7" key="1">
    <citation type="submission" date="2019-11" db="EMBL/GenBank/DDBJ databases">
        <title>Characterisation of Fundicoccus ignavus gen. nov. sp. nov., a novel genus of the family Aerococcaceae isolated from bulk tank milk.</title>
        <authorList>
            <person name="Siebert A."/>
            <person name="Huptas C."/>
            <person name="Wenning M."/>
            <person name="Scherer S."/>
            <person name="Doll E.V."/>
        </authorList>
    </citation>
    <scope>NUCLEOTIDE SEQUENCE [LARGE SCALE GENOMIC DNA]</scope>
    <source>
        <strain evidence="6 7">WS4759</strain>
    </source>
</reference>
<feature type="domain" description="NodB homology" evidence="5">
    <location>
        <begin position="330"/>
        <end position="505"/>
    </location>
</feature>
<feature type="region of interest" description="Disordered" evidence="3">
    <location>
        <begin position="1"/>
        <end position="54"/>
    </location>
</feature>
<keyword evidence="4" id="KW-0472">Membrane</keyword>
<gene>
    <name evidence="6" type="ORF">GIY09_07390</name>
</gene>
<keyword evidence="4" id="KW-1133">Transmembrane helix</keyword>
<name>A0A6I2GQI7_9LACT</name>
<dbReference type="SUPFAM" id="SSF88713">
    <property type="entry name" value="Glycoside hydrolase/deacetylase"/>
    <property type="match status" value="1"/>
</dbReference>
<dbReference type="RefSeq" id="WP_153863609.1">
    <property type="nucleotide sequence ID" value="NZ_WJQS01000005.1"/>
</dbReference>
<dbReference type="InterPro" id="IPR050248">
    <property type="entry name" value="Polysacc_deacetylase_ArnD"/>
</dbReference>
<dbReference type="PANTHER" id="PTHR10587">
    <property type="entry name" value="GLYCOSYL TRANSFERASE-RELATED"/>
    <property type="match status" value="1"/>
</dbReference>
<dbReference type="Proteomes" id="UP000430975">
    <property type="component" value="Unassembled WGS sequence"/>
</dbReference>
<dbReference type="EMBL" id="WJQS01000005">
    <property type="protein sequence ID" value="MRI85705.1"/>
    <property type="molecule type" value="Genomic_DNA"/>
</dbReference>
<comment type="caution">
    <text evidence="6">The sequence shown here is derived from an EMBL/GenBank/DDBJ whole genome shotgun (WGS) entry which is preliminary data.</text>
</comment>
<evidence type="ECO:0000313" key="7">
    <source>
        <dbReference type="Proteomes" id="UP000430975"/>
    </source>
</evidence>
<evidence type="ECO:0000256" key="1">
    <source>
        <dbReference type="ARBA" id="ARBA00022723"/>
    </source>
</evidence>
<keyword evidence="7" id="KW-1185">Reference proteome</keyword>
<dbReference type="InterPro" id="IPR011330">
    <property type="entry name" value="Glyco_hydro/deAcase_b/a-brl"/>
</dbReference>
<accession>A0A6I2GQI7</accession>
<proteinExistence type="predicted"/>
<dbReference type="GO" id="GO:0005975">
    <property type="term" value="P:carbohydrate metabolic process"/>
    <property type="evidence" value="ECO:0007669"/>
    <property type="project" value="InterPro"/>
</dbReference>
<sequence length="519" mass="58994">MTDEELKKTQDNYIGRKEDLVQSFDSPEINDKEKATTKEPVEETDGEETDRNETDRVKDVTRTFASKGIMIPKFFVLGLLLFVVVLMGIWGLSKILGDSDAKLTMANEAIETLYLDNDQQYLKENITEEDFIYAQEVIDSLSSKNKTDFQIVYDKAHEKFKAITALADIFQADSMLINGKNVKEVDSLLLQPSVTKSMVDEATAAIPADSSDALINDIQRYYTHASDVLIYAAEARSSFESLPTTISSRDDLLELINNIQAVELQLEDYKLQPQVQAVMSDLQTYANHVGDVITSEEQTNGEFDLAFWDEVGWTDTLVAYFSEQEDNVPKYIALTFDDGPNNEFTPQLLDILAKHDVKATFFVMGAYVDEYPEVARRIVNEGHMIGNHTYNHPDLSTLEAEDVLTQFLWTQESIEDVTGVWPTVYRLPFGAGGKRVIDIMDSMTSILWNIDSMDWHYHDTELTYNHIMANLQNDSLLLMHDTHQATPDVIDLLIPVLKDMGYQFVFADEVSFNLRYFAE</sequence>
<keyword evidence="2" id="KW-0378">Hydrolase</keyword>
<evidence type="ECO:0000259" key="5">
    <source>
        <dbReference type="PROSITE" id="PS51677"/>
    </source>
</evidence>
<keyword evidence="1" id="KW-0479">Metal-binding</keyword>
<dbReference type="GO" id="GO:0016810">
    <property type="term" value="F:hydrolase activity, acting on carbon-nitrogen (but not peptide) bonds"/>
    <property type="evidence" value="ECO:0007669"/>
    <property type="project" value="InterPro"/>
</dbReference>
<evidence type="ECO:0000256" key="4">
    <source>
        <dbReference type="SAM" id="Phobius"/>
    </source>
</evidence>
<dbReference type="InterPro" id="IPR002509">
    <property type="entry name" value="NODB_dom"/>
</dbReference>
<protein>
    <submittedName>
        <fullName evidence="6">Polysaccharide deacetylase family protein</fullName>
    </submittedName>
</protein>
<dbReference type="GO" id="GO:0046872">
    <property type="term" value="F:metal ion binding"/>
    <property type="evidence" value="ECO:0007669"/>
    <property type="project" value="UniProtKB-KW"/>
</dbReference>